<keyword evidence="8" id="KW-1185">Reference proteome</keyword>
<dbReference type="PANTHER" id="PTHR47961">
    <property type="entry name" value="DNA POLYMERASE THETA, PUTATIVE (AFU_ORTHOLOGUE AFUA_1G05260)-RELATED"/>
    <property type="match status" value="1"/>
</dbReference>
<name>A0A1H5XYY5_9HYPH</name>
<protein>
    <submittedName>
        <fullName evidence="7">Replicative superfamily II helicase</fullName>
    </submittedName>
</protein>
<dbReference type="PROSITE" id="PS51192">
    <property type="entry name" value="HELICASE_ATP_BIND_1"/>
    <property type="match status" value="1"/>
</dbReference>
<dbReference type="Pfam" id="PF00270">
    <property type="entry name" value="DEAD"/>
    <property type="match status" value="1"/>
</dbReference>
<accession>A0A1H5XYY5</accession>
<dbReference type="InterPro" id="IPR014001">
    <property type="entry name" value="Helicase_ATP-bd"/>
</dbReference>
<dbReference type="InterPro" id="IPR050474">
    <property type="entry name" value="Hel308_SKI2-like"/>
</dbReference>
<dbReference type="InterPro" id="IPR027417">
    <property type="entry name" value="P-loop_NTPase"/>
</dbReference>
<evidence type="ECO:0000256" key="2">
    <source>
        <dbReference type="ARBA" id="ARBA00022801"/>
    </source>
</evidence>
<keyword evidence="2" id="KW-0378">Hydrolase</keyword>
<dbReference type="InterPro" id="IPR011545">
    <property type="entry name" value="DEAD/DEAH_box_helicase_dom"/>
</dbReference>
<evidence type="ECO:0000256" key="4">
    <source>
        <dbReference type="ARBA" id="ARBA00022840"/>
    </source>
</evidence>
<dbReference type="AlphaFoldDB" id="A0A1H5XYY5"/>
<dbReference type="SMART" id="SM00490">
    <property type="entry name" value="HELICc"/>
    <property type="match status" value="1"/>
</dbReference>
<dbReference type="GO" id="GO:0016787">
    <property type="term" value="F:hydrolase activity"/>
    <property type="evidence" value="ECO:0007669"/>
    <property type="project" value="UniProtKB-KW"/>
</dbReference>
<dbReference type="PROSITE" id="PS51194">
    <property type="entry name" value="HELICASE_CTER"/>
    <property type="match status" value="1"/>
</dbReference>
<keyword evidence="1" id="KW-0547">Nucleotide-binding</keyword>
<evidence type="ECO:0000256" key="3">
    <source>
        <dbReference type="ARBA" id="ARBA00022806"/>
    </source>
</evidence>
<feature type="domain" description="Helicase ATP-binding" evidence="5">
    <location>
        <begin position="246"/>
        <end position="442"/>
    </location>
</feature>
<gene>
    <name evidence="7" type="ORF">SAMN04488115_103458</name>
</gene>
<dbReference type="EMBL" id="FNUY01000003">
    <property type="protein sequence ID" value="SEG17039.1"/>
    <property type="molecule type" value="Genomic_DNA"/>
</dbReference>
<evidence type="ECO:0000313" key="7">
    <source>
        <dbReference type="EMBL" id="SEG17039.1"/>
    </source>
</evidence>
<evidence type="ECO:0000256" key="1">
    <source>
        <dbReference type="ARBA" id="ARBA00022741"/>
    </source>
</evidence>
<dbReference type="GO" id="GO:0005524">
    <property type="term" value="F:ATP binding"/>
    <property type="evidence" value="ECO:0007669"/>
    <property type="project" value="UniProtKB-KW"/>
</dbReference>
<sequence length="1150" mass="126811">MGRDGLASFGAGDIAGYLEEAMLLLESGWLERSADITSPWRTSIKRAAEIIEWLSQSQLKPPGAPLHLLAAAAYQLADYPAMALGLLRRLPEGEPLSELLRQFLRADFPAAFQAAQTFWSNYRGLRTDGRIDPNDLEVAAVQHTVMCVGTICAFLRTGGDAPVERAVVKLEALALGFLHSRDPYSYLLARLTAASARRFIETCLWPQIDKLRLTSSGPAGDALTQFARSAFANKRALVWPAQAAGIAKLRDNSSFVLCTPTGSGKTTVATLGAVQGLFADPPAGGAAGNLVLYLVPSRALAAEVEGRLAEDLRGIAAAPVVVTGLYGGVDWGPTDAWIQTDQPTVVICTFEKADALLRYLGVLFLSRVRTVIIDEAHMVEQDEARLTGLGDGTSRAFRLEQLGTRLMRAREEHDFRIVALSAVAARAAPALARWVSDAPDAIPTSSSYRSTRQMLGRLEVRPTGQFAIRYSLMDGHSLKFDDERRDDSPFVPDPFPAVPGGINPEDGPEVRMRAPTLWAALNLAAKRPDGSTPSVLISLTQNIDTFAATCADLLDKWQDIALPDYWSIEEGNEIWARCLATAIDYFTEDSVEYRLLARGIVVHHGKMPGLLARRLKTVIDRGYVRVIIATSTLSEGVNIPVNFLLIPSVFRSNAELPLQEFSNLIGRAGRPGVATEGSALVVLPERTYETRFGRIVPTYNRQWNGYESLVTRLEAATAAVGDLIPDDQASSPLGHLLRELERAWKAVVGGGTEAEFIAWLEQTAVTEQASYPPASHDYLDSLDAFLIAAIQEVEELKDIELDPAQLEAELAKIWRRTYAHAASHGEAHLATIWLARGRAIKAQYPDADQRRRLYKTSLTPRSAKLLLDRAEAIRVKLSEGRDYVKWPAEEQFTFIRDVLAFLSEIPVFAIETKLGRKKSFDDWPMLLRWWLAKSTLARQPRPNEVTNWYAFVANNFIYRGTWGLGSVIGLLLDTTDDGQPIRALEIADWPLSGLPWIGFWLKELISWGTLDPVAAFLLARGDAVDRPQAELDAKAYYEGRPAGEDANSLLDPRTIRAWVEERQPARAARIGTATIAIEVECVRPADAYRQQRLVVLPLAEVDAIVWFDPAGYEVARSVKPGDWPEKPALFQFELLVAVSFVIGELYLPHR</sequence>
<organism evidence="7 8">
    <name type="scientific">Bosea lathyri</name>
    <dbReference type="NCBI Taxonomy" id="1036778"/>
    <lineage>
        <taxon>Bacteria</taxon>
        <taxon>Pseudomonadati</taxon>
        <taxon>Pseudomonadota</taxon>
        <taxon>Alphaproteobacteria</taxon>
        <taxon>Hyphomicrobiales</taxon>
        <taxon>Boseaceae</taxon>
        <taxon>Bosea</taxon>
    </lineage>
</organism>
<dbReference type="Proteomes" id="UP000236743">
    <property type="component" value="Unassembled WGS sequence"/>
</dbReference>
<evidence type="ECO:0000259" key="5">
    <source>
        <dbReference type="PROSITE" id="PS51192"/>
    </source>
</evidence>
<reference evidence="7 8" key="1">
    <citation type="submission" date="2016-10" db="EMBL/GenBank/DDBJ databases">
        <authorList>
            <person name="de Groot N.N."/>
        </authorList>
    </citation>
    <scope>NUCLEOTIDE SEQUENCE [LARGE SCALE GENOMIC DNA]</scope>
    <source>
        <strain evidence="7 8">DSM 26656</strain>
    </source>
</reference>
<feature type="domain" description="Helicase C-terminal" evidence="6">
    <location>
        <begin position="549"/>
        <end position="717"/>
    </location>
</feature>
<dbReference type="GO" id="GO:0003676">
    <property type="term" value="F:nucleic acid binding"/>
    <property type="evidence" value="ECO:0007669"/>
    <property type="project" value="InterPro"/>
</dbReference>
<evidence type="ECO:0000313" key="8">
    <source>
        <dbReference type="Proteomes" id="UP000236743"/>
    </source>
</evidence>
<evidence type="ECO:0000259" key="6">
    <source>
        <dbReference type="PROSITE" id="PS51194"/>
    </source>
</evidence>
<dbReference type="SMART" id="SM00487">
    <property type="entry name" value="DEXDc"/>
    <property type="match status" value="1"/>
</dbReference>
<dbReference type="SUPFAM" id="SSF52540">
    <property type="entry name" value="P-loop containing nucleoside triphosphate hydrolases"/>
    <property type="match status" value="1"/>
</dbReference>
<dbReference type="Gene3D" id="3.40.50.300">
    <property type="entry name" value="P-loop containing nucleotide triphosphate hydrolases"/>
    <property type="match status" value="2"/>
</dbReference>
<dbReference type="PANTHER" id="PTHR47961:SF6">
    <property type="entry name" value="DNA-DIRECTED DNA POLYMERASE"/>
    <property type="match status" value="1"/>
</dbReference>
<proteinExistence type="predicted"/>
<keyword evidence="3 7" id="KW-0347">Helicase</keyword>
<keyword evidence="4" id="KW-0067">ATP-binding</keyword>
<dbReference type="GO" id="GO:0004386">
    <property type="term" value="F:helicase activity"/>
    <property type="evidence" value="ECO:0007669"/>
    <property type="project" value="UniProtKB-KW"/>
</dbReference>
<dbReference type="InterPro" id="IPR001650">
    <property type="entry name" value="Helicase_C-like"/>
</dbReference>